<protein>
    <submittedName>
        <fullName evidence="2">Uncharacterized protein</fullName>
    </submittedName>
</protein>
<keyword evidence="1" id="KW-0812">Transmembrane</keyword>
<keyword evidence="1" id="KW-1133">Transmembrane helix</keyword>
<evidence type="ECO:0000313" key="2">
    <source>
        <dbReference type="EMBL" id="QDU78100.1"/>
    </source>
</evidence>
<feature type="transmembrane region" description="Helical" evidence="1">
    <location>
        <begin position="19"/>
        <end position="39"/>
    </location>
</feature>
<dbReference type="Proteomes" id="UP000318626">
    <property type="component" value="Chromosome"/>
</dbReference>
<accession>A0A518CFT9</accession>
<proteinExistence type="predicted"/>
<reference evidence="3" key="1">
    <citation type="submission" date="2019-02" db="EMBL/GenBank/DDBJ databases">
        <title>Deep-cultivation of Planctomycetes and their phenomic and genomic characterization uncovers novel biology.</title>
        <authorList>
            <person name="Wiegand S."/>
            <person name="Jogler M."/>
            <person name="Boedeker C."/>
            <person name="Pinto D."/>
            <person name="Vollmers J."/>
            <person name="Rivas-Marin E."/>
            <person name="Kohn T."/>
            <person name="Peeters S.H."/>
            <person name="Heuer A."/>
            <person name="Rast P."/>
            <person name="Oberbeckmann S."/>
            <person name="Bunk B."/>
            <person name="Jeske O."/>
            <person name="Meyerdierks A."/>
            <person name="Storesund J.E."/>
            <person name="Kallscheuer N."/>
            <person name="Luecker S."/>
            <person name="Lage O.M."/>
            <person name="Pohl T."/>
            <person name="Merkel B.J."/>
            <person name="Hornburger P."/>
            <person name="Mueller R.-W."/>
            <person name="Bruemmer F."/>
            <person name="Labrenz M."/>
            <person name="Spormann A.M."/>
            <person name="Op den Camp H."/>
            <person name="Overmann J."/>
            <person name="Amann R."/>
            <person name="Jetten M.S.M."/>
            <person name="Mascher T."/>
            <person name="Medema M.H."/>
            <person name="Devos D.P."/>
            <person name="Kaster A.-K."/>
            <person name="Ovreas L."/>
            <person name="Rohde M."/>
            <person name="Galperin M.Y."/>
            <person name="Jogler C."/>
        </authorList>
    </citation>
    <scope>NUCLEOTIDE SEQUENCE [LARGE SCALE GENOMIC DNA]</scope>
    <source>
        <strain evidence="3">Pan97</strain>
    </source>
</reference>
<dbReference type="KEGG" id="bvo:Pan97_51800"/>
<keyword evidence="3" id="KW-1185">Reference proteome</keyword>
<organism evidence="2 3">
    <name type="scientific">Bremerella volcania</name>
    <dbReference type="NCBI Taxonomy" id="2527984"/>
    <lineage>
        <taxon>Bacteria</taxon>
        <taxon>Pseudomonadati</taxon>
        <taxon>Planctomycetota</taxon>
        <taxon>Planctomycetia</taxon>
        <taxon>Pirellulales</taxon>
        <taxon>Pirellulaceae</taxon>
        <taxon>Bremerella</taxon>
    </lineage>
</organism>
<dbReference type="AlphaFoldDB" id="A0A518CFT9"/>
<sequence length="132" mass="14935">MDEEAHVLQIVWFHRTTEILLLVFAGFTIVPWLFSLIGLGIPVRYLLIPFWCYILVSTVVVFRLSQLVYSTSIAILCGLLMLTVILGLPVLAIVNQKAVRVLKRQGLKPGPMGMSQSEARIQLRSLRKRDES</sequence>
<gene>
    <name evidence="2" type="ORF">Pan97_51800</name>
</gene>
<evidence type="ECO:0000256" key="1">
    <source>
        <dbReference type="SAM" id="Phobius"/>
    </source>
</evidence>
<keyword evidence="1" id="KW-0472">Membrane</keyword>
<name>A0A518CFT9_9BACT</name>
<feature type="transmembrane region" description="Helical" evidence="1">
    <location>
        <begin position="71"/>
        <end position="94"/>
    </location>
</feature>
<evidence type="ECO:0000313" key="3">
    <source>
        <dbReference type="Proteomes" id="UP000318626"/>
    </source>
</evidence>
<dbReference type="EMBL" id="CP036289">
    <property type="protein sequence ID" value="QDU78100.1"/>
    <property type="molecule type" value="Genomic_DNA"/>
</dbReference>
<feature type="transmembrane region" description="Helical" evidence="1">
    <location>
        <begin position="46"/>
        <end position="65"/>
    </location>
</feature>